<dbReference type="Proteomes" id="UP000032564">
    <property type="component" value="Unassembled WGS sequence"/>
</dbReference>
<gene>
    <name evidence="1" type="ORF">RP75_24045</name>
</gene>
<proteinExistence type="predicted"/>
<accession>A0ABR5D176</accession>
<dbReference type="InterPro" id="IPR002347">
    <property type="entry name" value="SDR_fam"/>
</dbReference>
<dbReference type="Gene3D" id="3.40.50.720">
    <property type="entry name" value="NAD(P)-binding Rossmann-like Domain"/>
    <property type="match status" value="1"/>
</dbReference>
<dbReference type="RefSeq" id="WP_045023102.1">
    <property type="nucleotide sequence ID" value="NZ_CP166106.1"/>
</dbReference>
<dbReference type="PRINTS" id="PR00081">
    <property type="entry name" value="GDHRDH"/>
</dbReference>
<reference evidence="1 2" key="1">
    <citation type="submission" date="2014-12" db="EMBL/GenBank/DDBJ databases">
        <authorList>
            <person name="Kuzmanovic N."/>
            <person name="Pulawska J."/>
            <person name="Obradovic A."/>
        </authorList>
    </citation>
    <scope>NUCLEOTIDE SEQUENCE [LARGE SCALE GENOMIC DNA]</scope>
    <source>
        <strain evidence="1 2">KFB 330</strain>
    </source>
</reference>
<dbReference type="InterPro" id="IPR036291">
    <property type="entry name" value="NAD(P)-bd_dom_sf"/>
</dbReference>
<protein>
    <submittedName>
        <fullName evidence="1">Short-chain dehydrogenase</fullName>
    </submittedName>
</protein>
<organism evidence="1 2">
    <name type="scientific">Agrobacterium arsenijevicii</name>
    <dbReference type="NCBI Taxonomy" id="1585697"/>
    <lineage>
        <taxon>Bacteria</taxon>
        <taxon>Pseudomonadati</taxon>
        <taxon>Pseudomonadota</taxon>
        <taxon>Alphaproteobacteria</taxon>
        <taxon>Hyphomicrobiales</taxon>
        <taxon>Rhizobiaceae</taxon>
        <taxon>Rhizobium/Agrobacterium group</taxon>
        <taxon>Agrobacterium</taxon>
    </lineage>
</organism>
<dbReference type="Pfam" id="PF00106">
    <property type="entry name" value="adh_short"/>
    <property type="match status" value="1"/>
</dbReference>
<sequence>MSSGVAIVTGASRGLGRGIARALGGRELVVYITGRNLEELCHAAEEVNSNGGTGIVVQCDHVDDTQVKALFERVRKDAGRLDILVNNAAAVDLRALPAPGGFWEKPLSLADMITVGLRSNYVASYFAAPLMIETGKSLMAHVSFYGAVSYHYGPAYGAAKGGTDKMSFDMAVDLRRHGVASVSIWPGFVLSDKLKAIPKENLPAKLVADLPNFETPEFTGLVIERLWREPNLMERSGQTYITAQLGMEFGIRDLDGKQPRLYPELGSPVGRFVLQGERSDH</sequence>
<name>A0ABR5D176_9HYPH</name>
<dbReference type="PANTHER" id="PTHR44147">
    <property type="entry name" value="DEHYDROGENASE/REDUCTASE SDR FAMILY MEMBER 1"/>
    <property type="match status" value="1"/>
</dbReference>
<evidence type="ECO:0000313" key="2">
    <source>
        <dbReference type="Proteomes" id="UP000032564"/>
    </source>
</evidence>
<dbReference type="PANTHER" id="PTHR44147:SF2">
    <property type="entry name" value="DEHYDROGENASE_REDUCTASE SDR FAMILY MEMBER 1"/>
    <property type="match status" value="1"/>
</dbReference>
<comment type="caution">
    <text evidence="1">The sequence shown here is derived from an EMBL/GenBank/DDBJ whole genome shotgun (WGS) entry which is preliminary data.</text>
</comment>
<dbReference type="EMBL" id="JWIT01000026">
    <property type="protein sequence ID" value="KJF70820.1"/>
    <property type="molecule type" value="Genomic_DNA"/>
</dbReference>
<evidence type="ECO:0000313" key="1">
    <source>
        <dbReference type="EMBL" id="KJF70820.1"/>
    </source>
</evidence>
<dbReference type="SUPFAM" id="SSF51735">
    <property type="entry name" value="NAD(P)-binding Rossmann-fold domains"/>
    <property type="match status" value="1"/>
</dbReference>
<keyword evidence="2" id="KW-1185">Reference proteome</keyword>